<sequence length="26" mass="3029">MNAKLKGFKRLLSQWVLIISGNKRRA</sequence>
<gene>
    <name evidence="1" type="ordered locus">EBL_c04710</name>
</gene>
<evidence type="ECO:0000313" key="2">
    <source>
        <dbReference type="Proteomes" id="UP000001955"/>
    </source>
</evidence>
<dbReference type="STRING" id="630626.EBL_c04710"/>
<organism evidence="1 2">
    <name type="scientific">Shimwellia blattae (strain ATCC 29907 / DSM 4481 / JCM 1650 / NBRC 105725 / CDC 9005-74)</name>
    <name type="common">Escherichia blattae</name>
    <dbReference type="NCBI Taxonomy" id="630626"/>
    <lineage>
        <taxon>Bacteria</taxon>
        <taxon>Pseudomonadati</taxon>
        <taxon>Pseudomonadota</taxon>
        <taxon>Gammaproteobacteria</taxon>
        <taxon>Enterobacterales</taxon>
        <taxon>Enterobacteriaceae</taxon>
        <taxon>Shimwellia</taxon>
    </lineage>
</organism>
<name>I2B4Z3_SHIBC</name>
<evidence type="ECO:0000313" key="1">
    <source>
        <dbReference type="EMBL" id="AFJ45597.1"/>
    </source>
</evidence>
<protein>
    <submittedName>
        <fullName evidence="1">Uncharacterized protein</fullName>
    </submittedName>
</protein>
<keyword evidence="2" id="KW-1185">Reference proteome</keyword>
<dbReference type="AlphaFoldDB" id="I2B4Z3"/>
<dbReference type="EMBL" id="CP001560">
    <property type="protein sequence ID" value="AFJ45597.1"/>
    <property type="molecule type" value="Genomic_DNA"/>
</dbReference>
<dbReference type="Proteomes" id="UP000001955">
    <property type="component" value="Chromosome"/>
</dbReference>
<accession>I2B4Z3</accession>
<reference evidence="1 2" key="1">
    <citation type="journal article" date="2012" name="J. Bacteriol.">
        <title>Complete genome sequence of the B12-producing Shimwellia blattae strain DSM 4481, isolated from a cockroach.</title>
        <authorList>
            <person name="Brzuszkiewicz E."/>
            <person name="Waschkowitz T."/>
            <person name="Wiezer A."/>
            <person name="Daniel R."/>
        </authorList>
    </citation>
    <scope>NUCLEOTIDE SEQUENCE [LARGE SCALE GENOMIC DNA]</scope>
    <source>
        <strain evidence="2">ATCC 29907 / DSM 4481 / JCM 1650 / NBRC 105725 / CDC 9005-74</strain>
    </source>
</reference>
<dbReference type="HOGENOM" id="CLU_3417048_0_0_6"/>
<proteinExistence type="predicted"/>
<dbReference type="KEGG" id="ebt:EBL_c04710"/>